<keyword evidence="8" id="KW-1185">Reference proteome</keyword>
<gene>
    <name evidence="7" type="ORF">DdX_06449</name>
</gene>
<dbReference type="Gene3D" id="2.30.29.30">
    <property type="entry name" value="Pleckstrin-homology domain (PH domain)/Phosphotyrosine-binding domain (PTB)"/>
    <property type="match status" value="1"/>
</dbReference>
<dbReference type="Pfam" id="PF09380">
    <property type="entry name" value="FERM_C"/>
    <property type="match status" value="1"/>
</dbReference>
<dbReference type="Gene3D" id="1.20.80.10">
    <property type="match status" value="1"/>
</dbReference>
<feature type="region of interest" description="Disordered" evidence="4">
    <location>
        <begin position="461"/>
        <end position="481"/>
    </location>
</feature>
<dbReference type="GO" id="GO:0005856">
    <property type="term" value="C:cytoskeleton"/>
    <property type="evidence" value="ECO:0007669"/>
    <property type="project" value="TreeGrafter"/>
</dbReference>
<feature type="compositionally biased region" description="Low complexity" evidence="4">
    <location>
        <begin position="19"/>
        <end position="31"/>
    </location>
</feature>
<feature type="region of interest" description="Disordered" evidence="4">
    <location>
        <begin position="1"/>
        <end position="38"/>
    </location>
</feature>
<proteinExistence type="predicted"/>
<organism evidence="7 8">
    <name type="scientific">Ditylenchus destructor</name>
    <dbReference type="NCBI Taxonomy" id="166010"/>
    <lineage>
        <taxon>Eukaryota</taxon>
        <taxon>Metazoa</taxon>
        <taxon>Ecdysozoa</taxon>
        <taxon>Nematoda</taxon>
        <taxon>Chromadorea</taxon>
        <taxon>Rhabditida</taxon>
        <taxon>Tylenchina</taxon>
        <taxon>Tylenchomorpha</taxon>
        <taxon>Sphaerularioidea</taxon>
        <taxon>Anguinidae</taxon>
        <taxon>Anguininae</taxon>
        <taxon>Ditylenchus</taxon>
    </lineage>
</organism>
<dbReference type="PANTHER" id="PTHR23280">
    <property type="entry name" value="4.1 G PROTEIN"/>
    <property type="match status" value="1"/>
</dbReference>
<feature type="region of interest" description="Disordered" evidence="4">
    <location>
        <begin position="524"/>
        <end position="544"/>
    </location>
</feature>
<evidence type="ECO:0000256" key="5">
    <source>
        <dbReference type="SAM" id="Phobius"/>
    </source>
</evidence>
<dbReference type="InterPro" id="IPR018979">
    <property type="entry name" value="FERM_N"/>
</dbReference>
<evidence type="ECO:0000256" key="4">
    <source>
        <dbReference type="SAM" id="MobiDB-lite"/>
    </source>
</evidence>
<feature type="domain" description="FERM" evidence="6">
    <location>
        <begin position="85"/>
        <end position="402"/>
    </location>
</feature>
<dbReference type="PRINTS" id="PR00935">
    <property type="entry name" value="BAND41"/>
</dbReference>
<dbReference type="Pfam" id="PF09379">
    <property type="entry name" value="FERM_N"/>
    <property type="match status" value="1"/>
</dbReference>
<dbReference type="Proteomes" id="UP001201812">
    <property type="component" value="Unassembled WGS sequence"/>
</dbReference>
<dbReference type="EMBL" id="JAKKPZ010000008">
    <property type="protein sequence ID" value="KAI1718035.1"/>
    <property type="molecule type" value="Genomic_DNA"/>
</dbReference>
<keyword evidence="5" id="KW-0812">Transmembrane</keyword>
<name>A0AAD4N7M4_9BILA</name>
<protein>
    <recommendedName>
        <fullName evidence="2">Moesin/ezrin/radixin homolog 1</fullName>
    </recommendedName>
</protein>
<dbReference type="PROSITE" id="PS00660">
    <property type="entry name" value="FERM_1"/>
    <property type="match status" value="1"/>
</dbReference>
<dbReference type="GO" id="GO:0005912">
    <property type="term" value="C:adherens junction"/>
    <property type="evidence" value="ECO:0007669"/>
    <property type="project" value="UniProtKB-SubCell"/>
</dbReference>
<dbReference type="CDD" id="cd14473">
    <property type="entry name" value="FERM_B-lobe"/>
    <property type="match status" value="1"/>
</dbReference>
<dbReference type="SUPFAM" id="SSF54236">
    <property type="entry name" value="Ubiquitin-like"/>
    <property type="match status" value="1"/>
</dbReference>
<evidence type="ECO:0000259" key="6">
    <source>
        <dbReference type="PROSITE" id="PS50057"/>
    </source>
</evidence>
<feature type="transmembrane region" description="Helical" evidence="5">
    <location>
        <begin position="648"/>
        <end position="669"/>
    </location>
</feature>
<sequence length="681" mass="77002">MKDGVNANSKPTLSPMQQSNSHNSSHAGHNSSTDRSSTIKSATLKSMMTSPSASSQAPSQSIITRFSLAKFSPTNLLMGARRQKFLVNVQLLDDNRTISEMFEKKCTGQDVFDYVCRHLDITEKEYFGLRYQDDSKHRYWVDLSKPLSKQFHTDNLSFRFRVRFYPENPTLLREEVTRYYLFVQLQRDLLHGRLYAPQNEASVLAALILQSVLGDYDAQEMGMGSDYVSEYRLLLKQTEKMEEKIAAAHKTMTEMSPADAELEFLKRAYKIETYGFDPYIVKDIKQTQEIIIGANCQGLLIFMKAQKIHTIRWKEIDKVDYTGKKIHIYPTSEYFQSFIRSASLDDDRYNLSFLNASLNESITDEKNKSKKLHLKFLCPSAGYAKNLWRHILSQQAFFTEERAVAVKPKFSRPRIPLFTRGSTFRCPTSRVLQEMHLDQSVPRELSFERYPLQKQQARSVEEPWNQQNGHIPSSNTATKPSATVNVDIADECALAHEEEHLTHSPTTESTAFSTTNCTSGITSEIEDKDHSSTPDSHSMPGANLREPAENCVIESQCSVDANGVLHSLDSSVLPNGLSASEKETEIRGQHNDRSLQHLVGSTHLNGTALNGQLQMSTRGSESMFLKPSALQANKGKLVMKRSFTSDNVLISISACVFVALLALICYKWLLPLSYQTTHSFS</sequence>
<dbReference type="FunFam" id="3.10.20.90:FF:000039">
    <property type="entry name" value="Tyrosine-protein phosphatase non-receptor type"/>
    <property type="match status" value="1"/>
</dbReference>
<feature type="compositionally biased region" description="Polar residues" evidence="4">
    <location>
        <begin position="1"/>
        <end position="18"/>
    </location>
</feature>
<dbReference type="GO" id="GO:0031032">
    <property type="term" value="P:actomyosin structure organization"/>
    <property type="evidence" value="ECO:0007669"/>
    <property type="project" value="TreeGrafter"/>
</dbReference>
<dbReference type="InterPro" id="IPR019749">
    <property type="entry name" value="Band_41_domain"/>
</dbReference>
<keyword evidence="5" id="KW-1133">Transmembrane helix</keyword>
<dbReference type="SMART" id="SM00295">
    <property type="entry name" value="B41"/>
    <property type="match status" value="1"/>
</dbReference>
<dbReference type="AlphaFoldDB" id="A0AAD4N7M4"/>
<dbReference type="SUPFAM" id="SSF47031">
    <property type="entry name" value="Second domain of FERM"/>
    <property type="match status" value="1"/>
</dbReference>
<dbReference type="InterPro" id="IPR019747">
    <property type="entry name" value="FERM_CS"/>
</dbReference>
<dbReference type="InterPro" id="IPR000299">
    <property type="entry name" value="FERM_domain"/>
</dbReference>
<dbReference type="InterPro" id="IPR018980">
    <property type="entry name" value="FERM_PH-like_C"/>
</dbReference>
<dbReference type="InterPro" id="IPR014352">
    <property type="entry name" value="FERM/acyl-CoA-bd_prot_sf"/>
</dbReference>
<dbReference type="InterPro" id="IPR035963">
    <property type="entry name" value="FERM_2"/>
</dbReference>
<dbReference type="InterPro" id="IPR011993">
    <property type="entry name" value="PH-like_dom_sf"/>
</dbReference>
<dbReference type="GO" id="GO:0008092">
    <property type="term" value="F:cytoskeletal protein binding"/>
    <property type="evidence" value="ECO:0007669"/>
    <property type="project" value="InterPro"/>
</dbReference>
<dbReference type="InterPro" id="IPR000798">
    <property type="entry name" value="Ez/rad/moesin-like"/>
</dbReference>
<accession>A0AAD4N7M4</accession>
<evidence type="ECO:0000313" key="8">
    <source>
        <dbReference type="Proteomes" id="UP001201812"/>
    </source>
</evidence>
<dbReference type="PANTHER" id="PTHR23280:SF32">
    <property type="entry name" value="FI22325P1"/>
    <property type="match status" value="1"/>
</dbReference>
<evidence type="ECO:0000256" key="3">
    <source>
        <dbReference type="ARBA" id="ARBA00043944"/>
    </source>
</evidence>
<reference evidence="7" key="1">
    <citation type="submission" date="2022-01" db="EMBL/GenBank/DDBJ databases">
        <title>Genome Sequence Resource for Two Populations of Ditylenchus destructor, the Migratory Endoparasitic Phytonematode.</title>
        <authorList>
            <person name="Zhang H."/>
            <person name="Lin R."/>
            <person name="Xie B."/>
        </authorList>
    </citation>
    <scope>NUCLEOTIDE SEQUENCE</scope>
    <source>
        <strain evidence="7">BazhouSP</strain>
    </source>
</reference>
<dbReference type="SMART" id="SM01196">
    <property type="entry name" value="FERM_C"/>
    <property type="match status" value="1"/>
</dbReference>
<dbReference type="SUPFAM" id="SSF50729">
    <property type="entry name" value="PH domain-like"/>
    <property type="match status" value="1"/>
</dbReference>
<dbReference type="InterPro" id="IPR029071">
    <property type="entry name" value="Ubiquitin-like_domsf"/>
</dbReference>
<evidence type="ECO:0000256" key="1">
    <source>
        <dbReference type="ARBA" id="ARBA00004536"/>
    </source>
</evidence>
<comment type="subcellular location">
    <subcellularLocation>
        <location evidence="1">Cell junction</location>
        <location evidence="1">Adherens junction</location>
    </subcellularLocation>
    <subcellularLocation>
        <location evidence="3">Cell projection</location>
        <location evidence="3">Rhabdomere</location>
    </subcellularLocation>
</comment>
<keyword evidence="5" id="KW-0472">Membrane</keyword>
<evidence type="ECO:0000313" key="7">
    <source>
        <dbReference type="EMBL" id="KAI1718035.1"/>
    </source>
</evidence>
<dbReference type="PROSITE" id="PS50057">
    <property type="entry name" value="FERM_3"/>
    <property type="match status" value="1"/>
</dbReference>
<dbReference type="FunFam" id="1.20.80.10:FF:000006">
    <property type="entry name" value="FERM domain-containing protein 5 isoform X1"/>
    <property type="match status" value="1"/>
</dbReference>
<dbReference type="Pfam" id="PF00373">
    <property type="entry name" value="FERM_M"/>
    <property type="match status" value="1"/>
</dbReference>
<dbReference type="PRINTS" id="PR00661">
    <property type="entry name" value="ERMFAMILY"/>
</dbReference>
<comment type="caution">
    <text evidence="7">The sequence shown here is derived from an EMBL/GenBank/DDBJ whole genome shotgun (WGS) entry which is preliminary data.</text>
</comment>
<dbReference type="Gene3D" id="3.10.20.90">
    <property type="entry name" value="Phosphatidylinositol 3-kinase Catalytic Subunit, Chain A, domain 1"/>
    <property type="match status" value="1"/>
</dbReference>
<evidence type="ECO:0000256" key="2">
    <source>
        <dbReference type="ARBA" id="ARBA00022025"/>
    </source>
</evidence>
<dbReference type="InterPro" id="IPR019748">
    <property type="entry name" value="FERM_central"/>
</dbReference>